<accession>H8GL72</accession>
<organism evidence="3 4">
    <name type="scientific">Methylomicrobium album BG8</name>
    <dbReference type="NCBI Taxonomy" id="686340"/>
    <lineage>
        <taxon>Bacteria</taxon>
        <taxon>Pseudomonadati</taxon>
        <taxon>Pseudomonadota</taxon>
        <taxon>Gammaproteobacteria</taxon>
        <taxon>Methylococcales</taxon>
        <taxon>Methylococcaceae</taxon>
        <taxon>Methylomicrobium</taxon>
    </lineage>
</organism>
<dbReference type="InterPro" id="IPR036700">
    <property type="entry name" value="BOBF_sf"/>
</dbReference>
<dbReference type="NCBIfam" id="NF033674">
    <property type="entry name" value="stress_OB_fold"/>
    <property type="match status" value="1"/>
</dbReference>
<dbReference type="AlphaFoldDB" id="H8GL72"/>
<dbReference type="EMBL" id="CM001475">
    <property type="protein sequence ID" value="EIC28071.1"/>
    <property type="molecule type" value="Genomic_DNA"/>
</dbReference>
<evidence type="ECO:0000313" key="4">
    <source>
        <dbReference type="Proteomes" id="UP000005090"/>
    </source>
</evidence>
<keyword evidence="4" id="KW-1185">Reference proteome</keyword>
<evidence type="ECO:0000256" key="1">
    <source>
        <dbReference type="ARBA" id="ARBA00022729"/>
    </source>
</evidence>
<dbReference type="HOGENOM" id="CLU_118907_0_0_6"/>
<reference evidence="3 4" key="1">
    <citation type="journal article" date="2013" name="Genome Announc.">
        <title>Genome Sequence of the Obligate Gammaproteobacterial Methanotroph Methylomicrobium album Strain BG8.</title>
        <authorList>
            <person name="Kits K.D."/>
            <person name="Kalyuzhnaya M.G."/>
            <person name="Klotz M.G."/>
            <person name="Jetten M.S."/>
            <person name="Op den Camp H.J."/>
            <person name="Vuilleumier S."/>
            <person name="Bringel F."/>
            <person name="Dispirito A.A."/>
            <person name="Murrell J.C."/>
            <person name="Bruce D."/>
            <person name="Cheng J.F."/>
            <person name="Copeland A."/>
            <person name="Goodwin L."/>
            <person name="Hauser L."/>
            <person name="Lajus A."/>
            <person name="Land M.L."/>
            <person name="Lapidus A."/>
            <person name="Lucas S."/>
            <person name="Medigue C."/>
            <person name="Pitluck S."/>
            <person name="Woyke T."/>
            <person name="Zeytun A."/>
            <person name="Stein L.Y."/>
        </authorList>
    </citation>
    <scope>NUCLEOTIDE SEQUENCE [LARGE SCALE GENOMIC DNA]</scope>
    <source>
        <strain evidence="3 4">BG8</strain>
    </source>
</reference>
<evidence type="ECO:0000256" key="2">
    <source>
        <dbReference type="SAM" id="SignalP"/>
    </source>
</evidence>
<gene>
    <name evidence="3" type="ORF">Metal_0205</name>
</gene>
<dbReference type="PANTHER" id="PTHR36571">
    <property type="entry name" value="PROTEIN YGIW"/>
    <property type="match status" value="1"/>
</dbReference>
<evidence type="ECO:0000313" key="3">
    <source>
        <dbReference type="EMBL" id="EIC28071.1"/>
    </source>
</evidence>
<keyword evidence="1 2" id="KW-0732">Signal</keyword>
<dbReference type="Proteomes" id="UP000005090">
    <property type="component" value="Chromosome"/>
</dbReference>
<dbReference type="Pfam" id="PF04076">
    <property type="entry name" value="BOF"/>
    <property type="match status" value="1"/>
</dbReference>
<dbReference type="STRING" id="686340.Metal_0205"/>
<name>H8GL72_METAL</name>
<dbReference type="SUPFAM" id="SSF101756">
    <property type="entry name" value="Hypothetical protein YgiW"/>
    <property type="match status" value="1"/>
</dbReference>
<dbReference type="eggNOG" id="COG3111">
    <property type="taxonomic scope" value="Bacteria"/>
</dbReference>
<dbReference type="InterPro" id="IPR005220">
    <property type="entry name" value="CarO-like"/>
</dbReference>
<feature type="chain" id="PRO_5003611718" evidence="2">
    <location>
        <begin position="20"/>
        <end position="118"/>
    </location>
</feature>
<dbReference type="PANTHER" id="PTHR36571:SF1">
    <property type="entry name" value="PROTEIN YGIW"/>
    <property type="match status" value="1"/>
</dbReference>
<sequence length="118" mass="12861">MKRLSTLTTLIILAFVANAALAEYAGPSNVPAMTVKQLLDTGTDDQYATLRGRLVSHDGGKHYTFADDSGKLRVEIEPQLLPAGQTLDAKTRVEISGEFDKDFGEAEELEVKQLKVLP</sequence>
<feature type="signal peptide" evidence="2">
    <location>
        <begin position="1"/>
        <end position="19"/>
    </location>
</feature>
<proteinExistence type="predicted"/>
<dbReference type="Gene3D" id="2.40.50.200">
    <property type="entry name" value="Bacterial OB-fold"/>
    <property type="match status" value="1"/>
</dbReference>
<protein>
    <submittedName>
        <fullName evidence="3">Uncharacterized protein</fullName>
    </submittedName>
</protein>
<dbReference type="RefSeq" id="WP_005368751.1">
    <property type="nucleotide sequence ID" value="NZ_CM001475.1"/>
</dbReference>